<reference evidence="1 2" key="1">
    <citation type="submission" date="2013-01" db="EMBL/GenBank/DDBJ databases">
        <authorList>
            <person name="Harkins D.M."/>
            <person name="Durkin A.S."/>
            <person name="Brinkac L.M."/>
            <person name="Haft D.H."/>
            <person name="Selengut J.D."/>
            <person name="Sanka R."/>
            <person name="DePew J."/>
            <person name="Purushe J."/>
            <person name="Picardeau M."/>
            <person name="Werts C."/>
            <person name="Goarant C."/>
            <person name="Vinetz J.M."/>
            <person name="Sutton G.G."/>
            <person name="Nierman W.C."/>
            <person name="Fouts D.E."/>
        </authorList>
    </citation>
    <scope>NUCLEOTIDE SEQUENCE [LARGE SCALE GENOMIC DNA]</scope>
    <source>
        <strain evidence="1 2">200901868</strain>
    </source>
</reference>
<dbReference type="AlphaFoldDB" id="M6W8B5"/>
<accession>M6W8B5</accession>
<organism evidence="1 2">
    <name type="scientific">Leptospira borgpetersenii serovar Pomona str. 200901868</name>
    <dbReference type="NCBI Taxonomy" id="1192866"/>
    <lineage>
        <taxon>Bacteria</taxon>
        <taxon>Pseudomonadati</taxon>
        <taxon>Spirochaetota</taxon>
        <taxon>Spirochaetia</taxon>
        <taxon>Leptospirales</taxon>
        <taxon>Leptospiraceae</taxon>
        <taxon>Leptospira</taxon>
    </lineage>
</organism>
<comment type="caution">
    <text evidence="1">The sequence shown here is derived from an EMBL/GenBank/DDBJ whole genome shotgun (WGS) entry which is preliminary data.</text>
</comment>
<proteinExistence type="predicted"/>
<gene>
    <name evidence="1" type="ORF">LEP1GSC133_4634</name>
</gene>
<dbReference type="STRING" id="1192866.LEP1GSC133_4634"/>
<evidence type="ECO:0000313" key="1">
    <source>
        <dbReference type="EMBL" id="EMO63701.1"/>
    </source>
</evidence>
<evidence type="ECO:0000313" key="2">
    <source>
        <dbReference type="Proteomes" id="UP000012159"/>
    </source>
</evidence>
<protein>
    <submittedName>
        <fullName evidence="1">Uncharacterized protein</fullName>
    </submittedName>
</protein>
<sequence length="89" mass="10561">MGEEFSYDPEKDPKSIPIASKNTVYEKYFYTEYTKYLYYLVHCKKTVHEAVGQDCGPWPEYEEELNRMLKKYKVEDVLPLEINCECVGC</sequence>
<dbReference type="Proteomes" id="UP000012159">
    <property type="component" value="Unassembled WGS sequence"/>
</dbReference>
<dbReference type="EMBL" id="AKWF02000040">
    <property type="protein sequence ID" value="EMO63701.1"/>
    <property type="molecule type" value="Genomic_DNA"/>
</dbReference>
<name>M6W8B5_LEPBO</name>